<dbReference type="SUPFAM" id="SSF55874">
    <property type="entry name" value="ATPase domain of HSP90 chaperone/DNA topoisomerase II/histidine kinase"/>
    <property type="match status" value="1"/>
</dbReference>
<dbReference type="AlphaFoldDB" id="A0A2M9Y1U4"/>
<proteinExistence type="predicted"/>
<evidence type="ECO:0000256" key="3">
    <source>
        <dbReference type="ARBA" id="ARBA00022553"/>
    </source>
</evidence>
<evidence type="ECO:0000259" key="6">
    <source>
        <dbReference type="PROSITE" id="PS50109"/>
    </source>
</evidence>
<evidence type="ECO:0000256" key="4">
    <source>
        <dbReference type="ARBA" id="ARBA00022679"/>
    </source>
</evidence>
<keyword evidence="5 7" id="KW-0418">Kinase</keyword>
<dbReference type="EMBL" id="RQFP01000014">
    <property type="protein sequence ID" value="TGK92036.1"/>
    <property type="molecule type" value="Genomic_DNA"/>
</dbReference>
<keyword evidence="8" id="KW-1185">Reference proteome</keyword>
<comment type="catalytic activity">
    <reaction evidence="1">
        <text>ATP + protein L-histidine = ADP + protein N-phospho-L-histidine.</text>
        <dbReference type="EC" id="2.7.13.3"/>
    </reaction>
</comment>
<dbReference type="PROSITE" id="PS50109">
    <property type="entry name" value="HIS_KIN"/>
    <property type="match status" value="1"/>
</dbReference>
<gene>
    <name evidence="7" type="ORF">EHQ30_17815</name>
</gene>
<keyword evidence="3" id="KW-0597">Phosphoprotein</keyword>
<evidence type="ECO:0000256" key="1">
    <source>
        <dbReference type="ARBA" id="ARBA00000085"/>
    </source>
</evidence>
<name>A0A2M9Y1U4_9LEPT</name>
<evidence type="ECO:0000313" key="7">
    <source>
        <dbReference type="EMBL" id="TGK92036.1"/>
    </source>
</evidence>
<organism evidence="7 8">
    <name type="scientific">Leptospira brenneri</name>
    <dbReference type="NCBI Taxonomy" id="2023182"/>
    <lineage>
        <taxon>Bacteria</taxon>
        <taxon>Pseudomonadati</taxon>
        <taxon>Spirochaetota</taxon>
        <taxon>Spirochaetia</taxon>
        <taxon>Leptospirales</taxon>
        <taxon>Leptospiraceae</taxon>
        <taxon>Leptospira</taxon>
    </lineage>
</organism>
<dbReference type="Pfam" id="PF02518">
    <property type="entry name" value="HATPase_c"/>
    <property type="match status" value="1"/>
</dbReference>
<dbReference type="GO" id="GO:0004673">
    <property type="term" value="F:protein histidine kinase activity"/>
    <property type="evidence" value="ECO:0007669"/>
    <property type="project" value="UniProtKB-EC"/>
</dbReference>
<dbReference type="Proteomes" id="UP000297891">
    <property type="component" value="Unassembled WGS sequence"/>
</dbReference>
<dbReference type="OrthoDB" id="344048at2"/>
<dbReference type="InterPro" id="IPR004358">
    <property type="entry name" value="Sig_transdc_His_kin-like_C"/>
</dbReference>
<reference evidence="7" key="1">
    <citation type="journal article" date="2019" name="PLoS Negl. Trop. Dis.">
        <title>Revisiting the worldwide diversity of Leptospira species in the environment.</title>
        <authorList>
            <person name="Vincent A.T."/>
            <person name="Schiettekatte O."/>
            <person name="Bourhy P."/>
            <person name="Veyrier F.J."/>
            <person name="Picardeau M."/>
        </authorList>
    </citation>
    <scope>NUCLEOTIDE SEQUENCE [LARGE SCALE GENOMIC DNA]</scope>
    <source>
        <strain evidence="7">201800277</strain>
    </source>
</reference>
<dbReference type="InterPro" id="IPR036890">
    <property type="entry name" value="HATPase_C_sf"/>
</dbReference>
<dbReference type="PRINTS" id="PR00344">
    <property type="entry name" value="BCTRLSENSOR"/>
</dbReference>
<dbReference type="InterPro" id="IPR005467">
    <property type="entry name" value="His_kinase_dom"/>
</dbReference>
<dbReference type="PANTHER" id="PTHR43304:SF1">
    <property type="entry name" value="PAC DOMAIN-CONTAINING PROTEIN"/>
    <property type="match status" value="1"/>
</dbReference>
<protein>
    <recommendedName>
        <fullName evidence="2">histidine kinase</fullName>
        <ecNumber evidence="2">2.7.13.3</ecNumber>
    </recommendedName>
</protein>
<evidence type="ECO:0000313" key="8">
    <source>
        <dbReference type="Proteomes" id="UP000297891"/>
    </source>
</evidence>
<feature type="domain" description="Histidine kinase" evidence="6">
    <location>
        <begin position="157"/>
        <end position="370"/>
    </location>
</feature>
<evidence type="ECO:0000256" key="5">
    <source>
        <dbReference type="ARBA" id="ARBA00022777"/>
    </source>
</evidence>
<comment type="caution">
    <text evidence="7">The sequence shown here is derived from an EMBL/GenBank/DDBJ whole genome shotgun (WGS) entry which is preliminary data.</text>
</comment>
<evidence type="ECO:0000256" key="2">
    <source>
        <dbReference type="ARBA" id="ARBA00012438"/>
    </source>
</evidence>
<dbReference type="PANTHER" id="PTHR43304">
    <property type="entry name" value="PHYTOCHROME-LIKE PROTEIN CPH1"/>
    <property type="match status" value="1"/>
</dbReference>
<dbReference type="SMART" id="SM00387">
    <property type="entry name" value="HATPase_c"/>
    <property type="match status" value="1"/>
</dbReference>
<dbReference type="InterPro" id="IPR052162">
    <property type="entry name" value="Sensor_kinase/Photoreceptor"/>
</dbReference>
<accession>A0A2M9Y1U4</accession>
<dbReference type="InterPro" id="IPR003594">
    <property type="entry name" value="HATPase_dom"/>
</dbReference>
<sequence>MLPFKNTLPETFVLFANSLPHAVFVFESPTPELSLESILIHSNPVAHSISDLKSNGKKNKTLSSVFPIFKSEGFLLQIRSCLEEGKQSRILISQGELFHQDVEIKKIFALRTSILNSNQFSILLEDITETVEAMENTDKMLHYTGIQNSRLQNFAYIISHNVRQHSANFKSLISLLEENPTEEEKERIMEMLHTSADKLNETIIHLNDIVSIGQMLNKPMEICFLEKEINKTLNILKGSIESRHIQVILELEKNLELKIIPVYLESILLNLISNAVKYARLKEGAFVRITAKKEDNQVLISVEDNGLGINLDKHGQKIFGMFKTFHKNEDARGIGLFITKSQVEVLGGNITVKSAEGKGSTFTVSLPDVPEEALYI</sequence>
<dbReference type="EC" id="2.7.13.3" evidence="2"/>
<keyword evidence="4" id="KW-0808">Transferase</keyword>
<dbReference type="Gene3D" id="3.30.565.10">
    <property type="entry name" value="Histidine kinase-like ATPase, C-terminal domain"/>
    <property type="match status" value="1"/>
</dbReference>